<evidence type="ECO:0000313" key="5">
    <source>
        <dbReference type="WBParaSite" id="OFLC_0000551101-mRNA-1"/>
    </source>
</evidence>
<dbReference type="InterPro" id="IPR040314">
    <property type="entry name" value="DOP1"/>
</dbReference>
<accession>A0A183HDF0</accession>
<evidence type="ECO:0000313" key="4">
    <source>
        <dbReference type="Proteomes" id="UP000267606"/>
    </source>
</evidence>
<proteinExistence type="predicted"/>
<feature type="domain" description="DOP1-like C-terminal" evidence="2">
    <location>
        <begin position="2"/>
        <end position="198"/>
    </location>
</feature>
<dbReference type="InterPro" id="IPR056457">
    <property type="entry name" value="DOP1_C"/>
</dbReference>
<dbReference type="STRING" id="387005.A0A183HDF0"/>
<keyword evidence="4" id="KW-1185">Reference proteome</keyword>
<dbReference type="AlphaFoldDB" id="A0A183HDF0"/>
<protein>
    <submittedName>
        <fullName evidence="5">DUF4042 domain-containing protein</fullName>
    </submittedName>
</protein>
<sequence length="251" mass="28845">MRAQALKRLAFIILSSELGQYQAQLPDIQERLSDNLRLSQVPIVHAQVFLCYRVLLIRQKPQHIVSMWPSMVTELVHVLLQIEQQLSGTTNVSDDLKCDRNDQWMQLYLAACKLLETLCTLPSGYLAQFQMCHWAFVNSVAASNIDSFVPFASRIDRLLRNKYGQLSTHGRKFISASLVNVKTLTSFSELRSFFLALATQNKMRALTTQFSFDKEDQLRDAHFLNGSLSYKTAISRLEHALYVDFAEHWQL</sequence>
<feature type="chain" id="PRO_5044552494" evidence="1">
    <location>
        <begin position="24"/>
        <end position="251"/>
    </location>
</feature>
<dbReference type="PANTHER" id="PTHR14042">
    <property type="entry name" value="DOPEY-RELATED"/>
    <property type="match status" value="1"/>
</dbReference>
<dbReference type="WBParaSite" id="OFLC_0000551101-mRNA-1">
    <property type="protein sequence ID" value="OFLC_0000551101-mRNA-1"/>
    <property type="gene ID" value="OFLC_0000551101"/>
</dbReference>
<name>A0A183HDF0_9BILA</name>
<reference evidence="5" key="1">
    <citation type="submission" date="2016-06" db="UniProtKB">
        <authorList>
            <consortium name="WormBaseParasite"/>
        </authorList>
    </citation>
    <scope>IDENTIFICATION</scope>
</reference>
<dbReference type="GO" id="GO:0005802">
    <property type="term" value="C:trans-Golgi network"/>
    <property type="evidence" value="ECO:0007669"/>
    <property type="project" value="TreeGrafter"/>
</dbReference>
<organism evidence="5">
    <name type="scientific">Onchocerca flexuosa</name>
    <dbReference type="NCBI Taxonomy" id="387005"/>
    <lineage>
        <taxon>Eukaryota</taxon>
        <taxon>Metazoa</taxon>
        <taxon>Ecdysozoa</taxon>
        <taxon>Nematoda</taxon>
        <taxon>Chromadorea</taxon>
        <taxon>Rhabditida</taxon>
        <taxon>Spirurina</taxon>
        <taxon>Spiruromorpha</taxon>
        <taxon>Filarioidea</taxon>
        <taxon>Onchocercidae</taxon>
        <taxon>Onchocerca</taxon>
    </lineage>
</organism>
<dbReference type="PANTHER" id="PTHR14042:SF24">
    <property type="entry name" value="PROTEIN DOPEY-1 HOMOLOG"/>
    <property type="match status" value="1"/>
</dbReference>
<dbReference type="GO" id="GO:0006895">
    <property type="term" value="P:Golgi to endosome transport"/>
    <property type="evidence" value="ECO:0007669"/>
    <property type="project" value="InterPro"/>
</dbReference>
<keyword evidence="1" id="KW-0732">Signal</keyword>
<evidence type="ECO:0000313" key="3">
    <source>
        <dbReference type="EMBL" id="VDO43419.1"/>
    </source>
</evidence>
<gene>
    <name evidence="3" type="ORF">OFLC_LOCUS5512</name>
</gene>
<dbReference type="Pfam" id="PF24598">
    <property type="entry name" value="DOP1_C"/>
    <property type="match status" value="1"/>
</dbReference>
<feature type="signal peptide" evidence="1">
    <location>
        <begin position="1"/>
        <end position="23"/>
    </location>
</feature>
<dbReference type="GO" id="GO:0005829">
    <property type="term" value="C:cytosol"/>
    <property type="evidence" value="ECO:0007669"/>
    <property type="project" value="GOC"/>
</dbReference>
<evidence type="ECO:0000256" key="1">
    <source>
        <dbReference type="SAM" id="SignalP"/>
    </source>
</evidence>
<evidence type="ECO:0000259" key="2">
    <source>
        <dbReference type="Pfam" id="PF24598"/>
    </source>
</evidence>
<dbReference type="Proteomes" id="UP000267606">
    <property type="component" value="Unassembled WGS sequence"/>
</dbReference>
<reference evidence="3 4" key="2">
    <citation type="submission" date="2018-11" db="EMBL/GenBank/DDBJ databases">
        <authorList>
            <consortium name="Pathogen Informatics"/>
        </authorList>
    </citation>
    <scope>NUCLEOTIDE SEQUENCE [LARGE SCALE GENOMIC DNA]</scope>
</reference>
<dbReference type="EMBL" id="UZAJ01004777">
    <property type="protein sequence ID" value="VDO43419.1"/>
    <property type="molecule type" value="Genomic_DNA"/>
</dbReference>
<dbReference type="GO" id="GO:0005768">
    <property type="term" value="C:endosome"/>
    <property type="evidence" value="ECO:0007669"/>
    <property type="project" value="TreeGrafter"/>
</dbReference>